<protein>
    <submittedName>
        <fullName evidence="2">Uncharacterized protein</fullName>
    </submittedName>
</protein>
<gene>
    <name evidence="2" type="ORF">O181_000697</name>
</gene>
<organism evidence="2 3">
    <name type="scientific">Austropuccinia psidii MF-1</name>
    <dbReference type="NCBI Taxonomy" id="1389203"/>
    <lineage>
        <taxon>Eukaryota</taxon>
        <taxon>Fungi</taxon>
        <taxon>Dikarya</taxon>
        <taxon>Basidiomycota</taxon>
        <taxon>Pucciniomycotina</taxon>
        <taxon>Pucciniomycetes</taxon>
        <taxon>Pucciniales</taxon>
        <taxon>Sphaerophragmiaceae</taxon>
        <taxon>Austropuccinia</taxon>
    </lineage>
</organism>
<reference evidence="2" key="1">
    <citation type="submission" date="2021-03" db="EMBL/GenBank/DDBJ databases">
        <title>Draft genome sequence of rust myrtle Austropuccinia psidii MF-1, a brazilian biotype.</title>
        <authorList>
            <person name="Quecine M.C."/>
            <person name="Pachon D.M.R."/>
            <person name="Bonatelli M.L."/>
            <person name="Correr F.H."/>
            <person name="Franceschini L.M."/>
            <person name="Leite T.F."/>
            <person name="Margarido G.R.A."/>
            <person name="Almeida C.A."/>
            <person name="Ferrarezi J.A."/>
            <person name="Labate C.A."/>
        </authorList>
    </citation>
    <scope>NUCLEOTIDE SEQUENCE</scope>
    <source>
        <strain evidence="2">MF-1</strain>
    </source>
</reference>
<evidence type="ECO:0000313" key="3">
    <source>
        <dbReference type="Proteomes" id="UP000765509"/>
    </source>
</evidence>
<keyword evidence="1" id="KW-0732">Signal</keyword>
<accession>A0A9Q3B9D5</accession>
<dbReference type="AlphaFoldDB" id="A0A9Q3B9D5"/>
<keyword evidence="3" id="KW-1185">Reference proteome</keyword>
<comment type="caution">
    <text evidence="2">The sequence shown here is derived from an EMBL/GenBank/DDBJ whole genome shotgun (WGS) entry which is preliminary data.</text>
</comment>
<dbReference type="EMBL" id="AVOT02000088">
    <property type="protein sequence ID" value="MBW0460982.1"/>
    <property type="molecule type" value="Genomic_DNA"/>
</dbReference>
<dbReference type="Proteomes" id="UP000765509">
    <property type="component" value="Unassembled WGS sequence"/>
</dbReference>
<feature type="signal peptide" evidence="1">
    <location>
        <begin position="1"/>
        <end position="19"/>
    </location>
</feature>
<sequence length="106" mass="11384">MSNCPFVAFSGLLATPTLSVKSWPQPPFMAHGPYAESPGPFGHFNHPFPPVHAALIEPGGSSQPPRGLWILLPSSDSLDYPKLLWGLGAFRPPMASTHQGNFYVTG</sequence>
<evidence type="ECO:0000256" key="1">
    <source>
        <dbReference type="SAM" id="SignalP"/>
    </source>
</evidence>
<proteinExistence type="predicted"/>
<feature type="chain" id="PRO_5040212481" evidence="1">
    <location>
        <begin position="20"/>
        <end position="106"/>
    </location>
</feature>
<name>A0A9Q3B9D5_9BASI</name>
<evidence type="ECO:0000313" key="2">
    <source>
        <dbReference type="EMBL" id="MBW0460982.1"/>
    </source>
</evidence>